<reference evidence="4" key="1">
    <citation type="submission" date="2021-01" db="EMBL/GenBank/DDBJ databases">
        <authorList>
            <person name="Corre E."/>
            <person name="Pelletier E."/>
            <person name="Niang G."/>
            <person name="Scheremetjew M."/>
            <person name="Finn R."/>
            <person name="Kale V."/>
            <person name="Holt S."/>
            <person name="Cochrane G."/>
            <person name="Meng A."/>
            <person name="Brown T."/>
            <person name="Cohen L."/>
        </authorList>
    </citation>
    <scope>NUCLEOTIDE SEQUENCE</scope>
    <source>
        <strain evidence="4">ATCC 50979</strain>
    </source>
</reference>
<feature type="region of interest" description="Disordered" evidence="2">
    <location>
        <begin position="219"/>
        <end position="268"/>
    </location>
</feature>
<feature type="compositionally biased region" description="Low complexity" evidence="2">
    <location>
        <begin position="234"/>
        <end position="248"/>
    </location>
</feature>
<gene>
    <name evidence="4" type="ORF">SSP0437_LOCUS204</name>
</gene>
<feature type="region of interest" description="Disordered" evidence="2">
    <location>
        <begin position="808"/>
        <end position="847"/>
    </location>
</feature>
<dbReference type="PANTHER" id="PTHR14324">
    <property type="entry name" value="CONDENSIN-2 COMPLEX SUBUNIT H2"/>
    <property type="match status" value="1"/>
</dbReference>
<dbReference type="InterPro" id="IPR031739">
    <property type="entry name" value="Ncaph2"/>
</dbReference>
<dbReference type="InterPro" id="IPR009378">
    <property type="entry name" value="H2_N"/>
</dbReference>
<accession>A0A7S1Y9N5</accession>
<dbReference type="PANTHER" id="PTHR14324:SF3">
    <property type="entry name" value="CONDENSIN-2 COMPLEX SUBUNIT H2"/>
    <property type="match status" value="1"/>
</dbReference>
<evidence type="ECO:0000256" key="1">
    <source>
        <dbReference type="SAM" id="Coils"/>
    </source>
</evidence>
<name>A0A7S1Y9N5_9EUKA</name>
<feature type="compositionally biased region" description="Acidic residues" evidence="2">
    <location>
        <begin position="307"/>
        <end position="317"/>
    </location>
</feature>
<dbReference type="Pfam" id="PF06278">
    <property type="entry name" value="CNDH2_N"/>
    <property type="match status" value="1"/>
</dbReference>
<sequence>MAESREKRFASLLQPMKDLSENWSIDIAAELAKYSEELHNVRVDVGGADLGLKEPTSLSFLDAAMLIQRSTLVYSRKVEYLHALCDSTLELVGKREHRRRARVAAHAREANPAAAFEDEAEFGCVLEEAMAGESFLPLDDVDMAPPSSTQLTAGARAAASAKLAVLQGVGTTPARSSRTSTSSSVASSVVGTPTNSAAAAAAAATLDAASSARRANAVMASQRVAERNRRRAAAARGARATRGGAAAADGDRDGDGDVPAEGVEVGSDVGSSAAGIAAERSVHRSGALLLDPTDIRVSLAVLAGADSDSDEADEADRDESSAGPGFLPASPAVSDAGTLLTMGDADDDENWDIDFDEADADHELGGGGLDEGDAHGGGEDDEDDEHAEAGRGSGVWRRLRAHQPGPPSTRRPVRVQRRRLALPGAGEGDDAAVDAGALSLSSTSASFVPPARVDLDPHGVDVSLRSTESSEFSYLFDEQRRLLRRQAAARRVARRERARERAEQEAEAVAATVEGGRRYATRTRRLARADDADEQAEAEGEADVEFGGGFEVDESRSSAATAGQPAAAAIVGIADLVDLDEHGNVPAPVAATPGLLSSSSSSSAHTTTYEEAVTATMRAHATATDAAAAFGATRDATDAFALAIAPKLAHAAEQPEFDMQAWAATVWQRVAERQQDGESIALAATEAGADASGDWRLVPFGWLTTERGTARWEVARTFVATLQLANEGKLTIVANEAGELQGVATRVGDSVVGTAGAKRAASELVGGGAASPAKRGRTVGASMQARLAATADASVKEVASLSASQSFVPLDKENAERPSTPTRRPITPPRRRTPTRQAAKTPLRMIR</sequence>
<dbReference type="AlphaFoldDB" id="A0A7S1Y9N5"/>
<dbReference type="GO" id="GO:0000796">
    <property type="term" value="C:condensin complex"/>
    <property type="evidence" value="ECO:0007669"/>
    <property type="project" value="TreeGrafter"/>
</dbReference>
<dbReference type="GO" id="GO:0010032">
    <property type="term" value="P:meiotic chromosome condensation"/>
    <property type="evidence" value="ECO:0007669"/>
    <property type="project" value="TreeGrafter"/>
</dbReference>
<dbReference type="GO" id="GO:0051306">
    <property type="term" value="P:mitotic sister chromatid separation"/>
    <property type="evidence" value="ECO:0007669"/>
    <property type="project" value="TreeGrafter"/>
</dbReference>
<feature type="region of interest" description="Disordered" evidence="2">
    <location>
        <begin position="170"/>
        <end position="190"/>
    </location>
</feature>
<dbReference type="EMBL" id="HBGL01000260">
    <property type="protein sequence ID" value="CAD9285529.1"/>
    <property type="molecule type" value="Transcribed_RNA"/>
</dbReference>
<proteinExistence type="predicted"/>
<evidence type="ECO:0000256" key="2">
    <source>
        <dbReference type="SAM" id="MobiDB-lite"/>
    </source>
</evidence>
<organism evidence="4">
    <name type="scientific">Sexangularia sp. CB-2014</name>
    <dbReference type="NCBI Taxonomy" id="1486929"/>
    <lineage>
        <taxon>Eukaryota</taxon>
        <taxon>Amoebozoa</taxon>
        <taxon>Tubulinea</taxon>
        <taxon>Elardia</taxon>
        <taxon>Arcellinida</taxon>
        <taxon>Arcellinida incertae sedis</taxon>
        <taxon>Sexangularia</taxon>
    </lineage>
</organism>
<dbReference type="GO" id="GO:0005634">
    <property type="term" value="C:nucleus"/>
    <property type="evidence" value="ECO:0007669"/>
    <property type="project" value="TreeGrafter"/>
</dbReference>
<feature type="domain" description="Condensin II complex subunit H2 N-terminal" evidence="3">
    <location>
        <begin position="7"/>
        <end position="123"/>
    </location>
</feature>
<feature type="region of interest" description="Disordered" evidence="2">
    <location>
        <begin position="306"/>
        <end position="416"/>
    </location>
</feature>
<dbReference type="GO" id="GO:0003682">
    <property type="term" value="F:chromatin binding"/>
    <property type="evidence" value="ECO:0007669"/>
    <property type="project" value="TreeGrafter"/>
</dbReference>
<protein>
    <recommendedName>
        <fullName evidence="3">Condensin II complex subunit H2 N-terminal domain-containing protein</fullName>
    </recommendedName>
</protein>
<keyword evidence="1" id="KW-0175">Coiled coil</keyword>
<feature type="compositionally biased region" description="Acidic residues" evidence="2">
    <location>
        <begin position="344"/>
        <end position="360"/>
    </location>
</feature>
<evidence type="ECO:0000259" key="3">
    <source>
        <dbReference type="Pfam" id="PF06278"/>
    </source>
</evidence>
<feature type="coiled-coil region" evidence="1">
    <location>
        <begin position="485"/>
        <end position="512"/>
    </location>
</feature>
<evidence type="ECO:0000313" key="4">
    <source>
        <dbReference type="EMBL" id="CAD9285529.1"/>
    </source>
</evidence>